<name>A0A3E2TZG6_9FIRM</name>
<comment type="caution">
    <text evidence="1">The sequence shown here is derived from an EMBL/GenBank/DDBJ whole genome shotgun (WGS) entry which is preliminary data.</text>
</comment>
<dbReference type="AlphaFoldDB" id="A0A3E2TZG6"/>
<dbReference type="EMBL" id="QVES01000004">
    <property type="protein sequence ID" value="RGB88084.1"/>
    <property type="molecule type" value="Genomic_DNA"/>
</dbReference>
<dbReference type="SUPFAM" id="SSF88659">
    <property type="entry name" value="Sigma3 and sigma4 domains of RNA polymerase sigma factors"/>
    <property type="match status" value="1"/>
</dbReference>
<dbReference type="RefSeq" id="WP_117529658.1">
    <property type="nucleotide sequence ID" value="NZ_QVES01000004.1"/>
</dbReference>
<accession>A0A3E2TZG6</accession>
<evidence type="ECO:0000313" key="2">
    <source>
        <dbReference type="Proteomes" id="UP000260782"/>
    </source>
</evidence>
<dbReference type="InterPro" id="IPR013324">
    <property type="entry name" value="RNA_pol_sigma_r3/r4-like"/>
</dbReference>
<evidence type="ECO:0000313" key="1">
    <source>
        <dbReference type="EMBL" id="RGB88084.1"/>
    </source>
</evidence>
<dbReference type="Proteomes" id="UP000260782">
    <property type="component" value="Unassembled WGS sequence"/>
</dbReference>
<organism evidence="1 2">
    <name type="scientific">Faecalibacterium prausnitzii</name>
    <dbReference type="NCBI Taxonomy" id="853"/>
    <lineage>
        <taxon>Bacteria</taxon>
        <taxon>Bacillati</taxon>
        <taxon>Bacillota</taxon>
        <taxon>Clostridia</taxon>
        <taxon>Eubacteriales</taxon>
        <taxon>Oscillospiraceae</taxon>
        <taxon>Faecalibacterium</taxon>
    </lineage>
</organism>
<sequence>MKELDPETARKKAWLNRYQDSLHRQERLAFLIEDARDQATSLQSPGGVRTAPTGVHSDRVANAVQRIDTLQREYAAEVEHGIQVRAEIKTAIEALPDIMQTLVLYHRYLQGLKFDAVCREVDRSYCTVRTLHIAALAALVVPEDVL</sequence>
<protein>
    <submittedName>
        <fullName evidence="1">Uncharacterized protein</fullName>
    </submittedName>
</protein>
<reference evidence="1 2" key="1">
    <citation type="submission" date="2018-08" db="EMBL/GenBank/DDBJ databases">
        <title>A genome reference for cultivated species of the human gut microbiota.</title>
        <authorList>
            <person name="Zou Y."/>
            <person name="Xue W."/>
            <person name="Luo G."/>
        </authorList>
    </citation>
    <scope>NUCLEOTIDE SEQUENCE [LARGE SCALE GENOMIC DNA]</scope>
    <source>
        <strain evidence="1 2">AF31-14AC</strain>
    </source>
</reference>
<gene>
    <name evidence="1" type="ORF">DWZ25_05775</name>
</gene>
<proteinExistence type="predicted"/>